<organism evidence="13 14">
    <name type="scientific">Myroides guanonis</name>
    <dbReference type="NCBI Taxonomy" id="1150112"/>
    <lineage>
        <taxon>Bacteria</taxon>
        <taxon>Pseudomonadati</taxon>
        <taxon>Bacteroidota</taxon>
        <taxon>Flavobacteriia</taxon>
        <taxon>Flavobacteriales</taxon>
        <taxon>Flavobacteriaceae</taxon>
        <taxon>Myroides</taxon>
    </lineage>
</organism>
<feature type="domain" description="Uracil-DNA glycosylase-like" evidence="12">
    <location>
        <begin position="51"/>
        <end position="211"/>
    </location>
</feature>
<comment type="function">
    <text evidence="2 9 11">Excises uracil residues from the DNA which can arise as a result of misincorporation of dUMP residues by DNA polymerase or due to deamination of cytosine.</text>
</comment>
<dbReference type="InterPro" id="IPR002043">
    <property type="entry name" value="UDG_fam1"/>
</dbReference>
<dbReference type="EC" id="3.2.2.27" evidence="4 9"/>
<dbReference type="PANTHER" id="PTHR11264:SF0">
    <property type="entry name" value="URACIL-DNA GLYCOSYLASE"/>
    <property type="match status" value="1"/>
</dbReference>
<dbReference type="EMBL" id="FORU01000007">
    <property type="protein sequence ID" value="SFJ43039.1"/>
    <property type="molecule type" value="Genomic_DNA"/>
</dbReference>
<dbReference type="NCBIfam" id="NF003589">
    <property type="entry name" value="PRK05254.1-2"/>
    <property type="match status" value="1"/>
</dbReference>
<dbReference type="FunFam" id="3.40.470.10:FF:000001">
    <property type="entry name" value="Uracil-DNA glycosylase"/>
    <property type="match status" value="1"/>
</dbReference>
<evidence type="ECO:0000256" key="6">
    <source>
        <dbReference type="ARBA" id="ARBA00022763"/>
    </source>
</evidence>
<keyword evidence="14" id="KW-1185">Reference proteome</keyword>
<protein>
    <recommendedName>
        <fullName evidence="5 9">Uracil-DNA glycosylase</fullName>
        <shortName evidence="9">UDG</shortName>
        <ecNumber evidence="4 9">3.2.2.27</ecNumber>
    </recommendedName>
</protein>
<dbReference type="NCBIfam" id="NF003588">
    <property type="entry name" value="PRK05254.1-1"/>
    <property type="match status" value="1"/>
</dbReference>
<comment type="similarity">
    <text evidence="3 9 11">Belongs to the uracil-DNA glycosylase (UDG) superfamily. UNG family.</text>
</comment>
<proteinExistence type="inferred from homology"/>
<dbReference type="SMART" id="SM00987">
    <property type="entry name" value="UreE_C"/>
    <property type="match status" value="1"/>
</dbReference>
<dbReference type="RefSeq" id="WP_090678933.1">
    <property type="nucleotide sequence ID" value="NZ_FORU01000007.1"/>
</dbReference>
<dbReference type="GO" id="GO:0097510">
    <property type="term" value="P:base-excision repair, AP site formation via deaminated base removal"/>
    <property type="evidence" value="ECO:0007669"/>
    <property type="project" value="TreeGrafter"/>
</dbReference>
<keyword evidence="8 9" id="KW-0234">DNA repair</keyword>
<evidence type="ECO:0000256" key="1">
    <source>
        <dbReference type="ARBA" id="ARBA00001400"/>
    </source>
</evidence>
<evidence type="ECO:0000256" key="9">
    <source>
        <dbReference type="HAMAP-Rule" id="MF_00148"/>
    </source>
</evidence>
<evidence type="ECO:0000256" key="10">
    <source>
        <dbReference type="PROSITE-ProRule" id="PRU10072"/>
    </source>
</evidence>
<evidence type="ECO:0000256" key="3">
    <source>
        <dbReference type="ARBA" id="ARBA00008184"/>
    </source>
</evidence>
<evidence type="ECO:0000256" key="11">
    <source>
        <dbReference type="RuleBase" id="RU003780"/>
    </source>
</evidence>
<dbReference type="Proteomes" id="UP000243887">
    <property type="component" value="Unassembled WGS sequence"/>
</dbReference>
<evidence type="ECO:0000313" key="13">
    <source>
        <dbReference type="EMBL" id="SFJ43039.1"/>
    </source>
</evidence>
<evidence type="ECO:0000259" key="12">
    <source>
        <dbReference type="SMART" id="SM00986"/>
    </source>
</evidence>
<dbReference type="InterPro" id="IPR036895">
    <property type="entry name" value="Uracil-DNA_glycosylase-like_sf"/>
</dbReference>
<dbReference type="SUPFAM" id="SSF52141">
    <property type="entry name" value="Uracil-DNA glycosylase-like"/>
    <property type="match status" value="1"/>
</dbReference>
<dbReference type="HAMAP" id="MF_00148">
    <property type="entry name" value="UDG"/>
    <property type="match status" value="1"/>
</dbReference>
<dbReference type="NCBIfam" id="NF003592">
    <property type="entry name" value="PRK05254.1-5"/>
    <property type="match status" value="1"/>
</dbReference>
<dbReference type="NCBIfam" id="TIGR00628">
    <property type="entry name" value="ung"/>
    <property type="match status" value="1"/>
</dbReference>
<evidence type="ECO:0000256" key="7">
    <source>
        <dbReference type="ARBA" id="ARBA00022801"/>
    </source>
</evidence>
<reference evidence="14" key="1">
    <citation type="submission" date="2016-10" db="EMBL/GenBank/DDBJ databases">
        <authorList>
            <person name="Varghese N."/>
            <person name="Submissions S."/>
        </authorList>
    </citation>
    <scope>NUCLEOTIDE SEQUENCE [LARGE SCALE GENOMIC DNA]</scope>
    <source>
        <strain evidence="14">DSM 26542</strain>
    </source>
</reference>
<dbReference type="AlphaFoldDB" id="A0A1I3RBK5"/>
<keyword evidence="6 9" id="KW-0227">DNA damage</keyword>
<dbReference type="Pfam" id="PF03167">
    <property type="entry name" value="UDG"/>
    <property type="match status" value="1"/>
</dbReference>
<dbReference type="SMART" id="SM00986">
    <property type="entry name" value="UDG"/>
    <property type="match status" value="1"/>
</dbReference>
<dbReference type="NCBIfam" id="NF003591">
    <property type="entry name" value="PRK05254.1-4"/>
    <property type="match status" value="1"/>
</dbReference>
<sequence>MLTDLNNTDWWTFFETEVNEDYFKDLMNFVESEYNSNHIFPPRDKVFNAFMLTSFKDTKVVILGQDPYHGENQANGLSFSVKEGQKLPPSLKNIFKELQSDLDIYNQSSGNLESWAKQGVLLLNATLTVQAKKPGSHQNKGWEAFTDVVIKELSDNKQHIVFILWGAYAQKKGQHIDRTKHLVIESAHPSPFSVYRGFFGSKPFSLTNEYLVNNGNKPIDWSIKTQDLFNL</sequence>
<evidence type="ECO:0000256" key="4">
    <source>
        <dbReference type="ARBA" id="ARBA00012030"/>
    </source>
</evidence>
<evidence type="ECO:0000256" key="5">
    <source>
        <dbReference type="ARBA" id="ARBA00018429"/>
    </source>
</evidence>
<evidence type="ECO:0000256" key="8">
    <source>
        <dbReference type="ARBA" id="ARBA00023204"/>
    </source>
</evidence>
<dbReference type="InterPro" id="IPR005122">
    <property type="entry name" value="Uracil-DNA_glycosylase-like"/>
</dbReference>
<keyword evidence="7 9" id="KW-0378">Hydrolase</keyword>
<evidence type="ECO:0000256" key="2">
    <source>
        <dbReference type="ARBA" id="ARBA00002631"/>
    </source>
</evidence>
<dbReference type="GO" id="GO:0005737">
    <property type="term" value="C:cytoplasm"/>
    <property type="evidence" value="ECO:0007669"/>
    <property type="project" value="UniProtKB-SubCell"/>
</dbReference>
<comment type="catalytic activity">
    <reaction evidence="1 9 11">
        <text>Hydrolyzes single-stranded DNA or mismatched double-stranded DNA and polynucleotides, releasing free uracil.</text>
        <dbReference type="EC" id="3.2.2.27"/>
    </reaction>
</comment>
<name>A0A1I3RBK5_9FLAO</name>
<feature type="active site" description="Proton acceptor" evidence="9 10">
    <location>
        <position position="66"/>
    </location>
</feature>
<evidence type="ECO:0000313" key="14">
    <source>
        <dbReference type="Proteomes" id="UP000243887"/>
    </source>
</evidence>
<comment type="subcellular location">
    <subcellularLocation>
        <location evidence="9">Cytoplasm</location>
    </subcellularLocation>
</comment>
<dbReference type="CDD" id="cd10027">
    <property type="entry name" value="UDG-F1-like"/>
    <property type="match status" value="1"/>
</dbReference>
<dbReference type="InterPro" id="IPR018085">
    <property type="entry name" value="Ura-DNA_Glyclase_AS"/>
</dbReference>
<dbReference type="PANTHER" id="PTHR11264">
    <property type="entry name" value="URACIL-DNA GLYCOSYLASE"/>
    <property type="match status" value="1"/>
</dbReference>
<dbReference type="OrthoDB" id="9804372at2"/>
<dbReference type="STRING" id="1150112.SAMN04487893_107105"/>
<gene>
    <name evidence="9" type="primary">ung</name>
    <name evidence="13" type="ORF">SAMN04487893_107105</name>
</gene>
<dbReference type="GO" id="GO:0004844">
    <property type="term" value="F:uracil DNA N-glycosylase activity"/>
    <property type="evidence" value="ECO:0007669"/>
    <property type="project" value="UniProtKB-UniRule"/>
</dbReference>
<accession>A0A1I3RBK5</accession>
<keyword evidence="9" id="KW-0963">Cytoplasm</keyword>
<dbReference type="PROSITE" id="PS00130">
    <property type="entry name" value="U_DNA_GLYCOSYLASE"/>
    <property type="match status" value="1"/>
</dbReference>
<dbReference type="Gene3D" id="3.40.470.10">
    <property type="entry name" value="Uracil-DNA glycosylase-like domain"/>
    <property type="match status" value="1"/>
</dbReference>